<dbReference type="PROSITE" id="PS50925">
    <property type="entry name" value="BLUF"/>
    <property type="match status" value="1"/>
</dbReference>
<gene>
    <name evidence="2" type="ORF">V3391_15525</name>
</gene>
<name>A0ABU7WI35_9GAMM</name>
<keyword evidence="3" id="KW-1185">Reference proteome</keyword>
<dbReference type="RefSeq" id="WP_332079331.1">
    <property type="nucleotide sequence ID" value="NZ_JAZHBM010000003.1"/>
</dbReference>
<protein>
    <submittedName>
        <fullName evidence="2">BLUF domain-containing protein</fullName>
    </submittedName>
</protein>
<dbReference type="Gene3D" id="3.30.70.100">
    <property type="match status" value="1"/>
</dbReference>
<evidence type="ECO:0000313" key="2">
    <source>
        <dbReference type="EMBL" id="MEF3083626.1"/>
    </source>
</evidence>
<feature type="domain" description="BLUF" evidence="1">
    <location>
        <begin position="2"/>
        <end position="93"/>
    </location>
</feature>
<dbReference type="EMBL" id="JAZHBM010000003">
    <property type="protein sequence ID" value="MEF3083626.1"/>
    <property type="molecule type" value="Genomic_DNA"/>
</dbReference>
<organism evidence="2 3">
    <name type="scientific">Luteimonas flava</name>
    <dbReference type="NCBI Taxonomy" id="3115822"/>
    <lineage>
        <taxon>Bacteria</taxon>
        <taxon>Pseudomonadati</taxon>
        <taxon>Pseudomonadota</taxon>
        <taxon>Gammaproteobacteria</taxon>
        <taxon>Lysobacterales</taxon>
        <taxon>Lysobacteraceae</taxon>
        <taxon>Luteimonas</taxon>
    </lineage>
</organism>
<evidence type="ECO:0000313" key="3">
    <source>
        <dbReference type="Proteomes" id="UP001358324"/>
    </source>
</evidence>
<dbReference type="InterPro" id="IPR036046">
    <property type="entry name" value="Acylphosphatase-like_dom_sf"/>
</dbReference>
<dbReference type="SUPFAM" id="SSF54975">
    <property type="entry name" value="Acylphosphatase/BLUF domain-like"/>
    <property type="match status" value="1"/>
</dbReference>
<dbReference type="SMART" id="SM01034">
    <property type="entry name" value="BLUF"/>
    <property type="match status" value="1"/>
</dbReference>
<comment type="caution">
    <text evidence="2">The sequence shown here is derived from an EMBL/GenBank/DDBJ whole genome shotgun (WGS) entry which is preliminary data.</text>
</comment>
<reference evidence="2 3" key="1">
    <citation type="submission" date="2024-01" db="EMBL/GenBank/DDBJ databases">
        <title>Novel species of the genus Luteimonas isolated from rivers.</title>
        <authorList>
            <person name="Lu H."/>
        </authorList>
    </citation>
    <scope>NUCLEOTIDE SEQUENCE [LARGE SCALE GENOMIC DNA]</scope>
    <source>
        <strain evidence="2 3">SMYT11W</strain>
    </source>
</reference>
<proteinExistence type="predicted"/>
<accession>A0ABU7WI35</accession>
<evidence type="ECO:0000259" key="1">
    <source>
        <dbReference type="PROSITE" id="PS50925"/>
    </source>
</evidence>
<sequence length="155" mass="16959">MIRQLLYRSGQLYEFTVPDMVRLLLRSRAYNARHGIGGMLLWQDGLFMQLLEGPAAAVDALYARIAADPRHCEVRLMVRAERTAPLLPGWHMAWSEASLDGEAPAFDGLDTDATALALLEGARSDRVAAAMRDFLHGAPVPAGGLGCARVMERVL</sequence>
<dbReference type="Proteomes" id="UP001358324">
    <property type="component" value="Unassembled WGS sequence"/>
</dbReference>
<dbReference type="InterPro" id="IPR007024">
    <property type="entry name" value="BLUF_domain"/>
</dbReference>
<dbReference type="Pfam" id="PF04940">
    <property type="entry name" value="BLUF"/>
    <property type="match status" value="1"/>
</dbReference>